<dbReference type="WBParaSite" id="NBR_0002182101-mRNA-1">
    <property type="protein sequence ID" value="NBR_0002182101-mRNA-1"/>
    <property type="gene ID" value="NBR_0002182101"/>
</dbReference>
<proteinExistence type="predicted"/>
<evidence type="ECO:0000313" key="3">
    <source>
        <dbReference type="Proteomes" id="UP000271162"/>
    </source>
</evidence>
<evidence type="ECO:0000313" key="2">
    <source>
        <dbReference type="EMBL" id="VDL86151.1"/>
    </source>
</evidence>
<name>A0A0N4YX49_NIPBR</name>
<keyword evidence="3" id="KW-1185">Reference proteome</keyword>
<feature type="region of interest" description="Disordered" evidence="1">
    <location>
        <begin position="1"/>
        <end position="47"/>
    </location>
</feature>
<evidence type="ECO:0000256" key="1">
    <source>
        <dbReference type="SAM" id="MobiDB-lite"/>
    </source>
</evidence>
<organism evidence="4">
    <name type="scientific">Nippostrongylus brasiliensis</name>
    <name type="common">Rat hookworm</name>
    <dbReference type="NCBI Taxonomy" id="27835"/>
    <lineage>
        <taxon>Eukaryota</taxon>
        <taxon>Metazoa</taxon>
        <taxon>Ecdysozoa</taxon>
        <taxon>Nematoda</taxon>
        <taxon>Chromadorea</taxon>
        <taxon>Rhabditida</taxon>
        <taxon>Rhabditina</taxon>
        <taxon>Rhabditomorpha</taxon>
        <taxon>Strongyloidea</taxon>
        <taxon>Heligmosomidae</taxon>
        <taxon>Nippostrongylus</taxon>
    </lineage>
</organism>
<evidence type="ECO:0000313" key="4">
    <source>
        <dbReference type="WBParaSite" id="NBR_0002182101-mRNA-1"/>
    </source>
</evidence>
<dbReference type="Proteomes" id="UP000271162">
    <property type="component" value="Unassembled WGS sequence"/>
</dbReference>
<reference evidence="4" key="1">
    <citation type="submission" date="2017-02" db="UniProtKB">
        <authorList>
            <consortium name="WormBaseParasite"/>
        </authorList>
    </citation>
    <scope>IDENTIFICATION</scope>
</reference>
<sequence length="175" mass="20063">MDENPDLVTTESTDGMHEQTHQTWTPQKHEGSSDRQELSERSEGSNYDFRDTLSKLSFNTDDEIIVFKDKNDNKTDSLEEKFDSVPENEAEEPSELQTAAVKMLSALSSLSSATFARLTDYFKDKKPRDFPYTLFSAWVSELLNLIIATNVKSYTKYYYRSHSATQKTLGLSRPH</sequence>
<dbReference type="EMBL" id="UYSL01026916">
    <property type="protein sequence ID" value="VDL86151.1"/>
    <property type="molecule type" value="Genomic_DNA"/>
</dbReference>
<protein>
    <submittedName>
        <fullName evidence="4">TraI_2_C domain-containing protein</fullName>
    </submittedName>
</protein>
<feature type="compositionally biased region" description="Basic and acidic residues" evidence="1">
    <location>
        <begin position="27"/>
        <end position="47"/>
    </location>
</feature>
<gene>
    <name evidence="2" type="ORF">NBR_LOCUS21822</name>
</gene>
<accession>A0A0N4YX49</accession>
<reference evidence="2 3" key="2">
    <citation type="submission" date="2018-11" db="EMBL/GenBank/DDBJ databases">
        <authorList>
            <consortium name="Pathogen Informatics"/>
        </authorList>
    </citation>
    <scope>NUCLEOTIDE SEQUENCE [LARGE SCALE GENOMIC DNA]</scope>
</reference>
<dbReference type="AlphaFoldDB" id="A0A0N4YX49"/>